<evidence type="ECO:0008006" key="4">
    <source>
        <dbReference type="Google" id="ProtNLM"/>
    </source>
</evidence>
<dbReference type="GO" id="GO:0000981">
    <property type="term" value="F:DNA-binding transcription factor activity, RNA polymerase II-specific"/>
    <property type="evidence" value="ECO:0007669"/>
    <property type="project" value="TreeGrafter"/>
</dbReference>
<comment type="caution">
    <text evidence="2">The sequence shown here is derived from an EMBL/GenBank/DDBJ whole genome shotgun (WGS) entry which is preliminary data.</text>
</comment>
<dbReference type="OrthoDB" id="5818554at2759"/>
<reference evidence="2" key="2">
    <citation type="journal article" date="2023" name="IMA Fungus">
        <title>Comparative genomic study of the Penicillium genus elucidates a diverse pangenome and 15 lateral gene transfer events.</title>
        <authorList>
            <person name="Petersen C."/>
            <person name="Sorensen T."/>
            <person name="Nielsen M.R."/>
            <person name="Sondergaard T.E."/>
            <person name="Sorensen J.L."/>
            <person name="Fitzpatrick D.A."/>
            <person name="Frisvad J.C."/>
            <person name="Nielsen K.L."/>
        </authorList>
    </citation>
    <scope>NUCLEOTIDE SEQUENCE</scope>
    <source>
        <strain evidence="2">IBT 29677</strain>
    </source>
</reference>
<dbReference type="InterPro" id="IPR052780">
    <property type="entry name" value="AAA_Catabolism_Regulators"/>
</dbReference>
<dbReference type="EMBL" id="JAPZBU010000003">
    <property type="protein sequence ID" value="KAJ5414019.1"/>
    <property type="molecule type" value="Genomic_DNA"/>
</dbReference>
<dbReference type="PANTHER" id="PTHR31644:SF1">
    <property type="entry name" value="ZN(II)2CYS6 TRANSCRIPTION FACTOR (EUROFUNG)"/>
    <property type="match status" value="1"/>
</dbReference>
<dbReference type="Proteomes" id="UP001147747">
    <property type="component" value="Unassembled WGS sequence"/>
</dbReference>
<protein>
    <recommendedName>
        <fullName evidence="4">Transcription factor domain-containing protein</fullName>
    </recommendedName>
</protein>
<accession>A0A9X0BEE7</accession>
<keyword evidence="3" id="KW-1185">Reference proteome</keyword>
<feature type="region of interest" description="Disordered" evidence="1">
    <location>
        <begin position="346"/>
        <end position="369"/>
    </location>
</feature>
<dbReference type="CDD" id="cd12148">
    <property type="entry name" value="fungal_TF_MHR"/>
    <property type="match status" value="1"/>
</dbReference>
<proteinExistence type="predicted"/>
<name>A0A9X0BEE7_9EURO</name>
<gene>
    <name evidence="2" type="ORF">N7509_000646</name>
</gene>
<dbReference type="AlphaFoldDB" id="A0A9X0BEE7"/>
<evidence type="ECO:0000256" key="1">
    <source>
        <dbReference type="SAM" id="MobiDB-lite"/>
    </source>
</evidence>
<organism evidence="2 3">
    <name type="scientific">Penicillium cosmopolitanum</name>
    <dbReference type="NCBI Taxonomy" id="1131564"/>
    <lineage>
        <taxon>Eukaryota</taxon>
        <taxon>Fungi</taxon>
        <taxon>Dikarya</taxon>
        <taxon>Ascomycota</taxon>
        <taxon>Pezizomycotina</taxon>
        <taxon>Eurotiomycetes</taxon>
        <taxon>Eurotiomycetidae</taxon>
        <taxon>Eurotiales</taxon>
        <taxon>Aspergillaceae</taxon>
        <taxon>Penicillium</taxon>
    </lineage>
</organism>
<reference evidence="2" key="1">
    <citation type="submission" date="2022-12" db="EMBL/GenBank/DDBJ databases">
        <authorList>
            <person name="Petersen C."/>
        </authorList>
    </citation>
    <scope>NUCLEOTIDE SEQUENCE</scope>
    <source>
        <strain evidence="2">IBT 29677</strain>
    </source>
</reference>
<dbReference type="PANTHER" id="PTHR31644">
    <property type="entry name" value="TRANSCRIPTIONAL ACTIVATOR ARO80-RELATED"/>
    <property type="match status" value="1"/>
</dbReference>
<sequence>MSEAPKNLFSEDRTAWSLVGLAVRHGYLQRLDQAAFPNNNSSDSKERADQNRLVWANISQTGTVLLVPGPSLAAKFAAHDFPTLQPRPENGHQDYASVLQASMELVQILHNAHAVLYSSKERTLAMVYEGNYARYLDDFRNAATTWHSTWSALAISPSIKSTLLIMYEYISLYTNAFSFQAVLTRASDPRTSTAPRQTSKGAFAGLLSNGIMASPDGRYIFDAISAAMNLLSLMNGLDPHRDLCYLPSRYYLYGVYAAVLLHKANCAGAFQPNQRHEVTSLARKFVSCLEQAPSTESHICHSYSRMLKQLWSARERKTKPTGTPKPAPPSSTTDLYHHHEILAAHQQPMPQTTEQTTPSDSFSPSRFFESLPGEADGTATFPSIEGYLLGSFMPGVADFSTPGLGAGFAQHSFGEGFQDWGLY</sequence>
<evidence type="ECO:0000313" key="2">
    <source>
        <dbReference type="EMBL" id="KAJ5414019.1"/>
    </source>
</evidence>
<evidence type="ECO:0000313" key="3">
    <source>
        <dbReference type="Proteomes" id="UP001147747"/>
    </source>
</evidence>
<feature type="compositionally biased region" description="Low complexity" evidence="1">
    <location>
        <begin position="346"/>
        <end position="358"/>
    </location>
</feature>
<dbReference type="GO" id="GO:0005634">
    <property type="term" value="C:nucleus"/>
    <property type="evidence" value="ECO:0007669"/>
    <property type="project" value="TreeGrafter"/>
</dbReference>
<dbReference type="RefSeq" id="XP_056493865.1">
    <property type="nucleotide sequence ID" value="XM_056625283.1"/>
</dbReference>
<dbReference type="GeneID" id="81364263"/>